<dbReference type="Pfam" id="PF07992">
    <property type="entry name" value="Pyr_redox_2"/>
    <property type="match status" value="1"/>
</dbReference>
<dbReference type="SUPFAM" id="SSF51905">
    <property type="entry name" value="FAD/NAD(P)-binding domain"/>
    <property type="match status" value="1"/>
</dbReference>
<keyword evidence="8" id="KW-0520">NAD</keyword>
<dbReference type="PANTHER" id="PTHR43014:SF2">
    <property type="entry name" value="MERCURIC REDUCTASE"/>
    <property type="match status" value="1"/>
</dbReference>
<evidence type="ECO:0000256" key="5">
    <source>
        <dbReference type="ARBA" id="ARBA00023002"/>
    </source>
</evidence>
<feature type="region of interest" description="Disordered" evidence="11">
    <location>
        <begin position="1"/>
        <end position="20"/>
    </location>
</feature>
<reference evidence="14 15" key="1">
    <citation type="journal article" date="2015" name="Plant Cell">
        <title>Oil accumulation by the oleaginous diatom Fistulifera solaris as revealed by the genome and transcriptome.</title>
        <authorList>
            <person name="Tanaka T."/>
            <person name="Maeda Y."/>
            <person name="Veluchamy A."/>
            <person name="Tanaka M."/>
            <person name="Abida H."/>
            <person name="Marechal E."/>
            <person name="Bowler C."/>
            <person name="Muto M."/>
            <person name="Sunaga Y."/>
            <person name="Tanaka M."/>
            <person name="Yoshino T."/>
            <person name="Taniguchi T."/>
            <person name="Fukuda Y."/>
            <person name="Nemoto M."/>
            <person name="Matsumoto M."/>
            <person name="Wong P.S."/>
            <person name="Aburatani S."/>
            <person name="Fujibuchi W."/>
        </authorList>
    </citation>
    <scope>NUCLEOTIDE SEQUENCE [LARGE SCALE GENOMIC DNA]</scope>
    <source>
        <strain evidence="14 15">JPCC DA0580</strain>
    </source>
</reference>
<feature type="binding site" evidence="8">
    <location>
        <position position="337"/>
    </location>
    <ligand>
        <name>NAD(+)</name>
        <dbReference type="ChEBI" id="CHEBI:57540"/>
    </ligand>
</feature>
<feature type="binding site" evidence="8">
    <location>
        <position position="170"/>
    </location>
    <ligand>
        <name>FAD</name>
        <dbReference type="ChEBI" id="CHEBI:57692"/>
    </ligand>
</feature>
<evidence type="ECO:0000256" key="8">
    <source>
        <dbReference type="PIRSR" id="PIRSR000350-3"/>
    </source>
</evidence>
<evidence type="ECO:0000256" key="2">
    <source>
        <dbReference type="ARBA" id="ARBA00022630"/>
    </source>
</evidence>
<dbReference type="InterPro" id="IPR012999">
    <property type="entry name" value="Pyr_OxRdtase_I_AS"/>
</dbReference>
<feature type="domain" description="FAD/NAD(P)-binding" evidence="13">
    <location>
        <begin position="59"/>
        <end position="395"/>
    </location>
</feature>
<dbReference type="GO" id="GO:0016152">
    <property type="term" value="F:mercury (II) reductase (NADP+) activity"/>
    <property type="evidence" value="ECO:0007669"/>
    <property type="project" value="UniProtKB-EC"/>
</dbReference>
<dbReference type="PROSITE" id="PS00076">
    <property type="entry name" value="PYRIDINE_REDOX_1"/>
    <property type="match status" value="1"/>
</dbReference>
<dbReference type="Proteomes" id="UP000198406">
    <property type="component" value="Unassembled WGS sequence"/>
</dbReference>
<organism evidence="14 15">
    <name type="scientific">Fistulifera solaris</name>
    <name type="common">Oleaginous diatom</name>
    <dbReference type="NCBI Taxonomy" id="1519565"/>
    <lineage>
        <taxon>Eukaryota</taxon>
        <taxon>Sar</taxon>
        <taxon>Stramenopiles</taxon>
        <taxon>Ochrophyta</taxon>
        <taxon>Bacillariophyta</taxon>
        <taxon>Bacillariophyceae</taxon>
        <taxon>Bacillariophycidae</taxon>
        <taxon>Naviculales</taxon>
        <taxon>Naviculaceae</taxon>
        <taxon>Fistulifera</taxon>
    </lineage>
</organism>
<evidence type="ECO:0000256" key="10">
    <source>
        <dbReference type="RuleBase" id="RU003691"/>
    </source>
</evidence>
<proteinExistence type="inferred from homology"/>
<evidence type="ECO:0000256" key="9">
    <source>
        <dbReference type="PIRSR" id="PIRSR000350-4"/>
    </source>
</evidence>
<dbReference type="EC" id="1.16.1.1" evidence="14"/>
<evidence type="ECO:0000256" key="11">
    <source>
        <dbReference type="SAM" id="MobiDB-lite"/>
    </source>
</evidence>
<dbReference type="InterPro" id="IPR016156">
    <property type="entry name" value="FAD/NAD-linked_Rdtase_dimer_sf"/>
</dbReference>
<feature type="disulfide bond" description="Redox-active" evidence="9">
    <location>
        <begin position="96"/>
        <end position="101"/>
    </location>
</feature>
<dbReference type="Gene3D" id="3.30.390.30">
    <property type="match status" value="1"/>
</dbReference>
<keyword evidence="7 10" id="KW-0676">Redox-active center</keyword>
<dbReference type="InterPro" id="IPR036188">
    <property type="entry name" value="FAD/NAD-bd_sf"/>
</dbReference>
<evidence type="ECO:0000256" key="3">
    <source>
        <dbReference type="ARBA" id="ARBA00022827"/>
    </source>
</evidence>
<comment type="caution">
    <text evidence="14">The sequence shown here is derived from an EMBL/GenBank/DDBJ whole genome shotgun (WGS) entry which is preliminary data.</text>
</comment>
<feature type="binding site" evidence="8">
    <location>
        <begin position="236"/>
        <end position="243"/>
    </location>
    <ligand>
        <name>NAD(+)</name>
        <dbReference type="ChEBI" id="CHEBI:57540"/>
    </ligand>
</feature>
<dbReference type="InParanoid" id="A0A1Z5JLY8"/>
<gene>
    <name evidence="14" type="ORF">FisN_12Lh316</name>
</gene>
<dbReference type="GO" id="GO:0050660">
    <property type="term" value="F:flavin adenine dinucleotide binding"/>
    <property type="evidence" value="ECO:0007669"/>
    <property type="project" value="TreeGrafter"/>
</dbReference>
<feature type="binding site" evidence="8">
    <location>
        <position position="105"/>
    </location>
    <ligand>
        <name>FAD</name>
        <dbReference type="ChEBI" id="CHEBI:57692"/>
    </ligand>
</feature>
<dbReference type="AlphaFoldDB" id="A0A1Z5JLY8"/>
<evidence type="ECO:0000256" key="7">
    <source>
        <dbReference type="ARBA" id="ARBA00023284"/>
    </source>
</evidence>
<keyword evidence="8" id="KW-0547">Nucleotide-binding</keyword>
<name>A0A1Z5JLY8_FISSO</name>
<keyword evidence="2 10" id="KW-0285">Flavoprotein</keyword>
<dbReference type="PANTHER" id="PTHR43014">
    <property type="entry name" value="MERCURIC REDUCTASE"/>
    <property type="match status" value="1"/>
</dbReference>
<dbReference type="OrthoDB" id="361797at2759"/>
<dbReference type="InterPro" id="IPR023753">
    <property type="entry name" value="FAD/NAD-binding_dom"/>
</dbReference>
<evidence type="ECO:0000259" key="12">
    <source>
        <dbReference type="Pfam" id="PF02852"/>
    </source>
</evidence>
<dbReference type="SUPFAM" id="SSF55424">
    <property type="entry name" value="FAD/NAD-linked reductases, dimerisation (C-terminal) domain"/>
    <property type="match status" value="1"/>
</dbReference>
<sequence>MPTQRSSAVSTWIPGDPDQEKEAKEKLEIWPLDEYNAALLNEVHPYNYIQSTDTPHEIYDLIAIGSGAGGLVSSKQSARRGAKSALISAHLAGGDCLNVGCVPSKGLLSVAKAVSQIRRASDYGIDLPGGYQVNFKKVMERMRRLRTKISPADGHAGTSQTGAHVYQGFGRFTGPDTIEVHHSNGAKTTLKFRKAVIATGGRPSIPSLPGLSEAPYTTNENLFNLEVLPPRMVVLGSGVIALEMAQSFALLGSSVTVLVRNEHFLKSKHGDDEAAQILQTALEESGVTFVTGSAKRVTTIRQRGDDPKEQPLMKVTVGSDSADDIDLECECLLVATGREANVENLGLEEAGVQYQAREGIQVNDLAQTTGNPNVYAVGDCVAGVPRLTHVSGEMAKLVVQNSLFDDNWKISSLVVPAVMYTEPEYATVGLHSASAAEKEGVEVDTYRAGLEHNDRAILEGTNVGFCKIFCRKGTDEIVGATIVAERAGEMINEISLAMKNSIGLRAIGRNIHAYPTTGEAVMGCGIQYINLKWKRLD</sequence>
<evidence type="ECO:0000256" key="4">
    <source>
        <dbReference type="ARBA" id="ARBA00022857"/>
    </source>
</evidence>
<comment type="cofactor">
    <cofactor evidence="8">
        <name>FAD</name>
        <dbReference type="ChEBI" id="CHEBI:57692"/>
    </cofactor>
    <text evidence="8">Binds 1 FAD per subunit.</text>
</comment>
<accession>A0A1Z5JLY8</accession>
<evidence type="ECO:0000259" key="13">
    <source>
        <dbReference type="Pfam" id="PF07992"/>
    </source>
</evidence>
<dbReference type="InterPro" id="IPR004099">
    <property type="entry name" value="Pyr_nucl-diS_OxRdtase_dimer"/>
</dbReference>
<evidence type="ECO:0000313" key="15">
    <source>
        <dbReference type="Proteomes" id="UP000198406"/>
    </source>
</evidence>
<protein>
    <submittedName>
        <fullName evidence="14">Mercuric reductase</fullName>
        <ecNumber evidence="14">1.16.1.1</ecNumber>
    </submittedName>
</protein>
<feature type="domain" description="Pyridine nucleotide-disulphide oxidoreductase dimerisation" evidence="12">
    <location>
        <begin position="415"/>
        <end position="521"/>
    </location>
</feature>
<feature type="compositionally biased region" description="Polar residues" evidence="11">
    <location>
        <begin position="1"/>
        <end position="10"/>
    </location>
</feature>
<dbReference type="PRINTS" id="PR00368">
    <property type="entry name" value="FADPNR"/>
</dbReference>
<dbReference type="FunFam" id="3.30.390.30:FF:000001">
    <property type="entry name" value="Dihydrolipoyl dehydrogenase"/>
    <property type="match status" value="1"/>
</dbReference>
<keyword evidence="4" id="KW-0521">NADP</keyword>
<dbReference type="GO" id="GO:0016668">
    <property type="term" value="F:oxidoreductase activity, acting on a sulfur group of donors, NAD(P) as acceptor"/>
    <property type="evidence" value="ECO:0007669"/>
    <property type="project" value="InterPro"/>
</dbReference>
<evidence type="ECO:0000256" key="1">
    <source>
        <dbReference type="ARBA" id="ARBA00007532"/>
    </source>
</evidence>
<evidence type="ECO:0000313" key="14">
    <source>
        <dbReference type="EMBL" id="GAX14989.1"/>
    </source>
</evidence>
<dbReference type="PRINTS" id="PR00411">
    <property type="entry name" value="PNDRDTASEI"/>
</dbReference>
<evidence type="ECO:0000256" key="6">
    <source>
        <dbReference type="ARBA" id="ARBA00023157"/>
    </source>
</evidence>
<dbReference type="Gene3D" id="3.50.50.60">
    <property type="entry name" value="FAD/NAD(P)-binding domain"/>
    <property type="match status" value="2"/>
</dbReference>
<keyword evidence="15" id="KW-1185">Reference proteome</keyword>
<keyword evidence="5 10" id="KW-0560">Oxidoreductase</keyword>
<keyword evidence="6" id="KW-1015">Disulfide bond</keyword>
<dbReference type="PIRSF" id="PIRSF000350">
    <property type="entry name" value="Mercury_reductase_MerA"/>
    <property type="match status" value="1"/>
</dbReference>
<dbReference type="GO" id="GO:0003955">
    <property type="term" value="F:NAD(P)H dehydrogenase (quinone) activity"/>
    <property type="evidence" value="ECO:0007669"/>
    <property type="project" value="TreeGrafter"/>
</dbReference>
<dbReference type="InterPro" id="IPR001100">
    <property type="entry name" value="Pyr_nuc-diS_OxRdtase"/>
</dbReference>
<keyword evidence="3 8" id="KW-0274">FAD</keyword>
<feature type="binding site" evidence="8">
    <location>
        <position position="379"/>
    </location>
    <ligand>
        <name>FAD</name>
        <dbReference type="ChEBI" id="CHEBI:57692"/>
    </ligand>
</feature>
<dbReference type="Pfam" id="PF02852">
    <property type="entry name" value="Pyr_redox_dim"/>
    <property type="match status" value="1"/>
</dbReference>
<dbReference type="EMBL" id="BDSP01000087">
    <property type="protein sequence ID" value="GAX14989.1"/>
    <property type="molecule type" value="Genomic_DNA"/>
</dbReference>
<comment type="similarity">
    <text evidence="1 10">Belongs to the class-I pyridine nucleotide-disulfide oxidoreductase family.</text>
</comment>